<evidence type="ECO:0000256" key="3">
    <source>
        <dbReference type="ARBA" id="ARBA00023237"/>
    </source>
</evidence>
<dbReference type="Pfam" id="PF13525">
    <property type="entry name" value="YfiO"/>
    <property type="match status" value="2"/>
</dbReference>
<evidence type="ECO:0000259" key="4">
    <source>
        <dbReference type="Pfam" id="PF13525"/>
    </source>
</evidence>
<evidence type="ECO:0000256" key="1">
    <source>
        <dbReference type="ARBA" id="ARBA00022729"/>
    </source>
</evidence>
<gene>
    <name evidence="5" type="primary">bamD</name>
    <name evidence="5" type="ORF">M0M57_00710</name>
</gene>
<keyword evidence="3" id="KW-0998">Cell outer membrane</keyword>
<keyword evidence="1" id="KW-0732">Signal</keyword>
<dbReference type="EMBL" id="CP096205">
    <property type="protein sequence ID" value="UPQ79374.1"/>
    <property type="molecule type" value="Genomic_DNA"/>
</dbReference>
<keyword evidence="2" id="KW-0472">Membrane</keyword>
<dbReference type="InterPro" id="IPR017689">
    <property type="entry name" value="BamD"/>
</dbReference>
<evidence type="ECO:0000256" key="2">
    <source>
        <dbReference type="ARBA" id="ARBA00023136"/>
    </source>
</evidence>
<accession>A0ABY4KEZ6</accession>
<evidence type="ECO:0000313" key="6">
    <source>
        <dbReference type="Proteomes" id="UP000830583"/>
    </source>
</evidence>
<protein>
    <submittedName>
        <fullName evidence="5">Outer membrane protein assembly factor BamD</fullName>
    </submittedName>
</protein>
<reference evidence="5" key="1">
    <citation type="submission" date="2022-04" db="EMBL/GenBank/DDBJ databases">
        <title>Consumption of N2O by Flavobacterium azooxidireducens sp. nov. isolated from Decomposing Leaf Litter of Phragmites australis (Cav.).</title>
        <authorList>
            <person name="Behrendt U."/>
            <person name="Spanner T."/>
            <person name="Augustin J."/>
            <person name="Horn M.A."/>
            <person name="Kolb S."/>
            <person name="Ulrich A."/>
        </authorList>
    </citation>
    <scope>NUCLEOTIDE SEQUENCE</scope>
    <source>
        <strain evidence="5">IGB 4-14</strain>
    </source>
</reference>
<organism evidence="5 6">
    <name type="scientific">Flavobacterium azooxidireducens</name>
    <dbReference type="NCBI Taxonomy" id="1871076"/>
    <lineage>
        <taxon>Bacteria</taxon>
        <taxon>Pseudomonadati</taxon>
        <taxon>Bacteroidota</taxon>
        <taxon>Flavobacteriia</taxon>
        <taxon>Flavobacteriales</taxon>
        <taxon>Flavobacteriaceae</taxon>
        <taxon>Flavobacterium</taxon>
    </lineage>
</organism>
<dbReference type="NCBIfam" id="TIGR03302">
    <property type="entry name" value="OM_YfiO"/>
    <property type="match status" value="1"/>
</dbReference>
<keyword evidence="6" id="KW-1185">Reference proteome</keyword>
<dbReference type="RefSeq" id="WP_248434459.1">
    <property type="nucleotide sequence ID" value="NZ_CP096205.1"/>
</dbReference>
<feature type="domain" description="Outer membrane lipoprotein BamD-like" evidence="4">
    <location>
        <begin position="181"/>
        <end position="266"/>
    </location>
</feature>
<evidence type="ECO:0000313" key="5">
    <source>
        <dbReference type="EMBL" id="UPQ79374.1"/>
    </source>
</evidence>
<dbReference type="InterPro" id="IPR039565">
    <property type="entry name" value="BamD-like"/>
</dbReference>
<sequence>MNKLYFVFLVAVVFSSCSPYQKALKSEDIAVKYAAAEEKYNAGKYQKAIRLFEQIAPSYRGKPQAEKMFYMYAQSLYKTEQFYTAGYQFESFASGYPKSEKVEEAAFLGALCYSKLSPRYSLDQIDTDKSIEKMQGFIDAYPESQYLPEANKIAKDLREKLEFKAFEIAKQYHTIAEAIRDFRAPIVALDNFIADYPGTPYREDAFYYKIEASYKYAINSVDSKVKMRLEETLENYNKFLKQFPESKYKEKADKIKQDVNKLLPQYSK</sequence>
<dbReference type="PROSITE" id="PS51257">
    <property type="entry name" value="PROKAR_LIPOPROTEIN"/>
    <property type="match status" value="1"/>
</dbReference>
<dbReference type="InterPro" id="IPR011990">
    <property type="entry name" value="TPR-like_helical_dom_sf"/>
</dbReference>
<name>A0ABY4KEZ6_9FLAO</name>
<dbReference type="SUPFAM" id="SSF48452">
    <property type="entry name" value="TPR-like"/>
    <property type="match status" value="1"/>
</dbReference>
<proteinExistence type="predicted"/>
<dbReference type="Proteomes" id="UP000830583">
    <property type="component" value="Chromosome"/>
</dbReference>
<feature type="domain" description="Outer membrane lipoprotein BamD-like" evidence="4">
    <location>
        <begin position="32"/>
        <end position="173"/>
    </location>
</feature>
<dbReference type="Gene3D" id="1.25.40.10">
    <property type="entry name" value="Tetratricopeptide repeat domain"/>
    <property type="match status" value="1"/>
</dbReference>